<evidence type="ECO:0000313" key="4">
    <source>
        <dbReference type="Proteomes" id="UP000030762"/>
    </source>
</evidence>
<feature type="domain" description="FHA" evidence="2">
    <location>
        <begin position="34"/>
        <end position="90"/>
    </location>
</feature>
<dbReference type="AlphaFoldDB" id="T0QYC7"/>
<protein>
    <recommendedName>
        <fullName evidence="2">FHA domain-containing protein</fullName>
    </recommendedName>
</protein>
<name>T0QYC7_SAPDV</name>
<sequence length="470" mass="50240">MTETTTTTCGCLASLEVLMGPHTGAMVAPTSSAIAIGRSKKFVGDTGLLLASDFDVSSRHASIAHDASLGRFVVIDVGSTNGTKINEKPIPPRTPTPLRDGDTLTTGASLLAFRIDVVCAVCAAPKPREPDIVAAEGPIEHEECVVCRGSLYGLSFEERHLHVNACLDSQPKAKKAKKQKSINQEQVEFALALSKSLVDDELEATVNKTLLTRDLAAIDAQIATLQKQRAKILKQLQKSEKQSKRVAKSRVLPPDAVRTALHDVASYEARVFLFPQALALPSRRPPCVQWRPRDASDSLIWWSKAAQGDQWAADDYLVPNVLPTATPFEAPEALSMTATTSPSETTTTLDLNEPMAALVSSSPKADAATPLDATISVASLLESPPSPHQPQASPAEPETKLVAPSDIASIFPTWQDDVAFIDAQTDASALRDALQALAETQAVTTDPSTIAALAFFATHMEARLLQFSPI</sequence>
<dbReference type="OrthoDB" id="687730at2759"/>
<organism evidence="3 4">
    <name type="scientific">Saprolegnia diclina (strain VS20)</name>
    <dbReference type="NCBI Taxonomy" id="1156394"/>
    <lineage>
        <taxon>Eukaryota</taxon>
        <taxon>Sar</taxon>
        <taxon>Stramenopiles</taxon>
        <taxon>Oomycota</taxon>
        <taxon>Saprolegniomycetes</taxon>
        <taxon>Saprolegniales</taxon>
        <taxon>Saprolegniaceae</taxon>
        <taxon>Saprolegnia</taxon>
    </lineage>
</organism>
<keyword evidence="1" id="KW-0175">Coiled coil</keyword>
<dbReference type="STRING" id="1156394.T0QYC7"/>
<dbReference type="SMART" id="SM00240">
    <property type="entry name" value="FHA"/>
    <property type="match status" value="1"/>
</dbReference>
<evidence type="ECO:0000259" key="2">
    <source>
        <dbReference type="PROSITE" id="PS50006"/>
    </source>
</evidence>
<dbReference type="GeneID" id="19943846"/>
<dbReference type="Pfam" id="PF00498">
    <property type="entry name" value="FHA"/>
    <property type="match status" value="1"/>
</dbReference>
<keyword evidence="4" id="KW-1185">Reference proteome</keyword>
<dbReference type="InterPro" id="IPR000253">
    <property type="entry name" value="FHA_dom"/>
</dbReference>
<dbReference type="Proteomes" id="UP000030762">
    <property type="component" value="Unassembled WGS sequence"/>
</dbReference>
<feature type="coiled-coil region" evidence="1">
    <location>
        <begin position="215"/>
        <end position="242"/>
    </location>
</feature>
<evidence type="ECO:0000313" key="3">
    <source>
        <dbReference type="EMBL" id="EQC39691.1"/>
    </source>
</evidence>
<proteinExistence type="predicted"/>
<dbReference type="InParanoid" id="T0QYC7"/>
<dbReference type="PROSITE" id="PS50006">
    <property type="entry name" value="FHA_DOMAIN"/>
    <property type="match status" value="1"/>
</dbReference>
<dbReference type="PANTHER" id="PTHR23308">
    <property type="entry name" value="NUCLEAR INHIBITOR OF PROTEIN PHOSPHATASE-1"/>
    <property type="match status" value="1"/>
</dbReference>
<dbReference type="InterPro" id="IPR050923">
    <property type="entry name" value="Cell_Proc_Reg/RNA_Proc"/>
</dbReference>
<dbReference type="EMBL" id="JH767138">
    <property type="protein sequence ID" value="EQC39691.1"/>
    <property type="molecule type" value="Genomic_DNA"/>
</dbReference>
<dbReference type="InterPro" id="IPR008984">
    <property type="entry name" value="SMAD_FHA_dom_sf"/>
</dbReference>
<dbReference type="RefSeq" id="XP_008606963.1">
    <property type="nucleotide sequence ID" value="XM_008608741.1"/>
</dbReference>
<reference evidence="3 4" key="1">
    <citation type="submission" date="2012-04" db="EMBL/GenBank/DDBJ databases">
        <title>The Genome Sequence of Saprolegnia declina VS20.</title>
        <authorList>
            <consortium name="The Broad Institute Genome Sequencing Platform"/>
            <person name="Russ C."/>
            <person name="Nusbaum C."/>
            <person name="Tyler B."/>
            <person name="van West P."/>
            <person name="Dieguez-Uribeondo J."/>
            <person name="de Bruijn I."/>
            <person name="Tripathy S."/>
            <person name="Jiang R."/>
            <person name="Young S.K."/>
            <person name="Zeng Q."/>
            <person name="Gargeya S."/>
            <person name="Fitzgerald M."/>
            <person name="Haas B."/>
            <person name="Abouelleil A."/>
            <person name="Alvarado L."/>
            <person name="Arachchi H.M."/>
            <person name="Berlin A."/>
            <person name="Chapman S.B."/>
            <person name="Goldberg J."/>
            <person name="Griggs A."/>
            <person name="Gujja S."/>
            <person name="Hansen M."/>
            <person name="Howarth C."/>
            <person name="Imamovic A."/>
            <person name="Larimer J."/>
            <person name="McCowen C."/>
            <person name="Montmayeur A."/>
            <person name="Murphy C."/>
            <person name="Neiman D."/>
            <person name="Pearson M."/>
            <person name="Priest M."/>
            <person name="Roberts A."/>
            <person name="Saif S."/>
            <person name="Shea T."/>
            <person name="Sisk P."/>
            <person name="Sykes S."/>
            <person name="Wortman J."/>
            <person name="Nusbaum C."/>
            <person name="Birren B."/>
        </authorList>
    </citation>
    <scope>NUCLEOTIDE SEQUENCE [LARGE SCALE GENOMIC DNA]</scope>
    <source>
        <strain evidence="3 4">VS20</strain>
    </source>
</reference>
<gene>
    <name evidence="3" type="ORF">SDRG_03119</name>
</gene>
<dbReference type="VEuPathDB" id="FungiDB:SDRG_03119"/>
<evidence type="ECO:0000256" key="1">
    <source>
        <dbReference type="SAM" id="Coils"/>
    </source>
</evidence>
<dbReference type="Gene3D" id="2.60.200.20">
    <property type="match status" value="1"/>
</dbReference>
<accession>T0QYC7</accession>
<dbReference type="SUPFAM" id="SSF49879">
    <property type="entry name" value="SMAD/FHA domain"/>
    <property type="match status" value="1"/>
</dbReference>